<feature type="binding site" evidence="5">
    <location>
        <position position="106"/>
    </location>
    <ligand>
        <name>substrate</name>
    </ligand>
</feature>
<dbReference type="SUPFAM" id="SSF51430">
    <property type="entry name" value="NAD(P)-linked oxidoreductase"/>
    <property type="match status" value="1"/>
</dbReference>
<evidence type="ECO:0000256" key="2">
    <source>
        <dbReference type="ARBA" id="ARBA00022857"/>
    </source>
</evidence>
<evidence type="ECO:0000256" key="6">
    <source>
        <dbReference type="PIRSR" id="PIRSR000097-3"/>
    </source>
</evidence>
<dbReference type="GO" id="GO:0016616">
    <property type="term" value="F:oxidoreductase activity, acting on the CH-OH group of donors, NAD or NADP as acceptor"/>
    <property type="evidence" value="ECO:0007669"/>
    <property type="project" value="UniProtKB-ARBA"/>
</dbReference>
<keyword evidence="2" id="KW-0521">NADP</keyword>
<dbReference type="PANTHER" id="PTHR43827:SF3">
    <property type="entry name" value="NADP-DEPENDENT OXIDOREDUCTASE DOMAIN-CONTAINING PROTEIN"/>
    <property type="match status" value="1"/>
</dbReference>
<evidence type="ECO:0000313" key="8">
    <source>
        <dbReference type="EMBL" id="KLO06407.1"/>
    </source>
</evidence>
<dbReference type="InterPro" id="IPR020471">
    <property type="entry name" value="AKR"/>
</dbReference>
<dbReference type="InterPro" id="IPR018170">
    <property type="entry name" value="Aldo/ket_reductase_CS"/>
</dbReference>
<dbReference type="Gene3D" id="3.20.20.100">
    <property type="entry name" value="NADP-dependent oxidoreductase domain"/>
    <property type="match status" value="1"/>
</dbReference>
<dbReference type="PIRSF" id="PIRSF000097">
    <property type="entry name" value="AKR"/>
    <property type="match status" value="1"/>
</dbReference>
<evidence type="ECO:0000259" key="7">
    <source>
        <dbReference type="Pfam" id="PF00248"/>
    </source>
</evidence>
<gene>
    <name evidence="8" type="ORF">SCHPADRAFT_910375</name>
</gene>
<dbReference type="OrthoDB" id="416253at2759"/>
<evidence type="ECO:0000256" key="5">
    <source>
        <dbReference type="PIRSR" id="PIRSR000097-2"/>
    </source>
</evidence>
<protein>
    <submittedName>
        <fullName evidence="8">Aldo/keto reductase</fullName>
    </submittedName>
</protein>
<evidence type="ECO:0000313" key="9">
    <source>
        <dbReference type="Proteomes" id="UP000053477"/>
    </source>
</evidence>
<dbReference type="AlphaFoldDB" id="A0A0H2R513"/>
<comment type="similarity">
    <text evidence="1">Belongs to the aldo/keto reductase family.</text>
</comment>
<keyword evidence="9" id="KW-1185">Reference proteome</keyword>
<dbReference type="Proteomes" id="UP000053477">
    <property type="component" value="Unassembled WGS sequence"/>
</dbReference>
<dbReference type="InterPro" id="IPR023210">
    <property type="entry name" value="NADP_OxRdtase_dom"/>
</dbReference>
<accession>A0A0H2R513</accession>
<dbReference type="InParanoid" id="A0A0H2R513"/>
<sequence>MKTIKLSDGTSAPWLAFGTGTALYKKAAKDSVLLALQRGFVHIDAAQMYENEDSVGDAIVESGKARGDFYLTTKLNSLSDGESVSTSLEGSLKKLKVDYVDLFLIHVPTMHEGKIAEVWKGMVEAKKKGLTKSIGVSNFNIKYLEQVRAVGLEMPVVNQIEFHPFVYHTLVPLLKYHQENGIITASYGGLSPILPRSAEALKAKYPTERKQLHDTLDKLAAARSKDLKVTQDQVLFKWLQAKNILAVTTSSNATRLDGYLASENLPDLTPEEISAIDSSVGIANFRAFPSFKHMDDQTTP</sequence>
<keyword evidence="3" id="KW-0560">Oxidoreductase</keyword>
<name>A0A0H2R513_9AGAM</name>
<dbReference type="PANTHER" id="PTHR43827">
    <property type="entry name" value="2,5-DIKETO-D-GLUCONIC ACID REDUCTASE"/>
    <property type="match status" value="1"/>
</dbReference>
<dbReference type="EMBL" id="KQ086210">
    <property type="protein sequence ID" value="KLO06407.1"/>
    <property type="molecule type" value="Genomic_DNA"/>
</dbReference>
<feature type="active site" description="Proton donor" evidence="4">
    <location>
        <position position="49"/>
    </location>
</feature>
<dbReference type="PROSITE" id="PS00062">
    <property type="entry name" value="ALDOKETO_REDUCTASE_2"/>
    <property type="match status" value="1"/>
</dbReference>
<feature type="site" description="Lowers pKa of active site Tyr" evidence="6">
    <location>
        <position position="74"/>
    </location>
</feature>
<dbReference type="Pfam" id="PF00248">
    <property type="entry name" value="Aldo_ket_red"/>
    <property type="match status" value="1"/>
</dbReference>
<organism evidence="8 9">
    <name type="scientific">Schizopora paradoxa</name>
    <dbReference type="NCBI Taxonomy" id="27342"/>
    <lineage>
        <taxon>Eukaryota</taxon>
        <taxon>Fungi</taxon>
        <taxon>Dikarya</taxon>
        <taxon>Basidiomycota</taxon>
        <taxon>Agaricomycotina</taxon>
        <taxon>Agaricomycetes</taxon>
        <taxon>Hymenochaetales</taxon>
        <taxon>Schizoporaceae</taxon>
        <taxon>Schizopora</taxon>
    </lineage>
</organism>
<dbReference type="PRINTS" id="PR00069">
    <property type="entry name" value="ALDKETRDTASE"/>
</dbReference>
<reference evidence="8 9" key="1">
    <citation type="submission" date="2015-04" db="EMBL/GenBank/DDBJ databases">
        <title>Complete genome sequence of Schizopora paradoxa KUC8140, a cosmopolitan wood degrader in East Asia.</title>
        <authorList>
            <consortium name="DOE Joint Genome Institute"/>
            <person name="Min B."/>
            <person name="Park H."/>
            <person name="Jang Y."/>
            <person name="Kim J.-J."/>
            <person name="Kim K.H."/>
            <person name="Pangilinan J."/>
            <person name="Lipzen A."/>
            <person name="Riley R."/>
            <person name="Grigoriev I.V."/>
            <person name="Spatafora J.W."/>
            <person name="Choi I.-G."/>
        </authorList>
    </citation>
    <scope>NUCLEOTIDE SEQUENCE [LARGE SCALE GENOMIC DNA]</scope>
    <source>
        <strain evidence="8 9">KUC8140</strain>
    </source>
</reference>
<feature type="domain" description="NADP-dependent oxidoreductase" evidence="7">
    <location>
        <begin position="19"/>
        <end position="278"/>
    </location>
</feature>
<dbReference type="STRING" id="27342.A0A0H2R513"/>
<dbReference type="InterPro" id="IPR036812">
    <property type="entry name" value="NAD(P)_OxRdtase_dom_sf"/>
</dbReference>
<evidence type="ECO:0000256" key="4">
    <source>
        <dbReference type="PIRSR" id="PIRSR000097-1"/>
    </source>
</evidence>
<evidence type="ECO:0000256" key="3">
    <source>
        <dbReference type="ARBA" id="ARBA00023002"/>
    </source>
</evidence>
<evidence type="ECO:0000256" key="1">
    <source>
        <dbReference type="ARBA" id="ARBA00007905"/>
    </source>
</evidence>
<proteinExistence type="inferred from homology"/>